<organism evidence="2 3">
    <name type="scientific">Panagrellus redivivus</name>
    <name type="common">Microworm</name>
    <dbReference type="NCBI Taxonomy" id="6233"/>
    <lineage>
        <taxon>Eukaryota</taxon>
        <taxon>Metazoa</taxon>
        <taxon>Ecdysozoa</taxon>
        <taxon>Nematoda</taxon>
        <taxon>Chromadorea</taxon>
        <taxon>Rhabditida</taxon>
        <taxon>Tylenchina</taxon>
        <taxon>Panagrolaimomorpha</taxon>
        <taxon>Panagrolaimoidea</taxon>
        <taxon>Panagrolaimidae</taxon>
        <taxon>Panagrellus</taxon>
    </lineage>
</organism>
<keyword evidence="2" id="KW-1185">Reference proteome</keyword>
<reference evidence="2" key="1">
    <citation type="journal article" date="2013" name="Genetics">
        <title>The draft genome and transcriptome of Panagrellus redivivus are shaped by the harsh demands of a free-living lifestyle.</title>
        <authorList>
            <person name="Srinivasan J."/>
            <person name="Dillman A.R."/>
            <person name="Macchietto M.G."/>
            <person name="Heikkinen L."/>
            <person name="Lakso M."/>
            <person name="Fracchia K.M."/>
            <person name="Antoshechkin I."/>
            <person name="Mortazavi A."/>
            <person name="Wong G."/>
            <person name="Sternberg P.W."/>
        </authorList>
    </citation>
    <scope>NUCLEOTIDE SEQUENCE [LARGE SCALE GENOMIC DNA]</scope>
    <source>
        <strain evidence="2">MT8872</strain>
    </source>
</reference>
<dbReference type="WBParaSite" id="Pan_g11419.t1">
    <property type="protein sequence ID" value="Pan_g11419.t1"/>
    <property type="gene ID" value="Pan_g11419"/>
</dbReference>
<dbReference type="AlphaFoldDB" id="A0A7E4UQV5"/>
<evidence type="ECO:0000313" key="2">
    <source>
        <dbReference type="Proteomes" id="UP000492821"/>
    </source>
</evidence>
<evidence type="ECO:0000313" key="3">
    <source>
        <dbReference type="WBParaSite" id="Pan_g11419.t1"/>
    </source>
</evidence>
<name>A0A7E4UQV5_PANRE</name>
<evidence type="ECO:0000256" key="1">
    <source>
        <dbReference type="SAM" id="MobiDB-lite"/>
    </source>
</evidence>
<sequence>MTKPVEKFTRKLATWKTSHRERIHGTWIGNGWTRMTRNAGRTEAEEGSSSTCNKIVWPPFRDATDDDDPILPSTTPDDRNGFYFAKDVSG</sequence>
<protein>
    <submittedName>
        <fullName evidence="3">Uncharacterized protein</fullName>
    </submittedName>
</protein>
<proteinExistence type="predicted"/>
<accession>A0A7E4UQV5</accession>
<reference evidence="3" key="2">
    <citation type="submission" date="2020-10" db="UniProtKB">
        <authorList>
            <consortium name="WormBaseParasite"/>
        </authorList>
    </citation>
    <scope>IDENTIFICATION</scope>
</reference>
<feature type="region of interest" description="Disordered" evidence="1">
    <location>
        <begin position="42"/>
        <end position="81"/>
    </location>
</feature>
<dbReference type="Proteomes" id="UP000492821">
    <property type="component" value="Unassembled WGS sequence"/>
</dbReference>